<dbReference type="EMBL" id="JAGPXD010000004">
    <property type="protein sequence ID" value="KAH7358834.1"/>
    <property type="molecule type" value="Genomic_DNA"/>
</dbReference>
<evidence type="ECO:0000313" key="9">
    <source>
        <dbReference type="EMBL" id="KAH7358834.1"/>
    </source>
</evidence>
<keyword evidence="5 7" id="KW-0472">Membrane</keyword>
<keyword evidence="4 7" id="KW-1133">Transmembrane helix</keyword>
<evidence type="ECO:0000256" key="5">
    <source>
        <dbReference type="ARBA" id="ARBA00023136"/>
    </source>
</evidence>
<feature type="transmembrane region" description="Helical" evidence="7">
    <location>
        <begin position="359"/>
        <end position="379"/>
    </location>
</feature>
<evidence type="ECO:0000256" key="6">
    <source>
        <dbReference type="SAM" id="MobiDB-lite"/>
    </source>
</evidence>
<keyword evidence="10" id="KW-1185">Reference proteome</keyword>
<feature type="transmembrane region" description="Helical" evidence="7">
    <location>
        <begin position="451"/>
        <end position="472"/>
    </location>
</feature>
<evidence type="ECO:0000256" key="4">
    <source>
        <dbReference type="ARBA" id="ARBA00022989"/>
    </source>
</evidence>
<feature type="transmembrane region" description="Helical" evidence="7">
    <location>
        <begin position="184"/>
        <end position="206"/>
    </location>
</feature>
<feature type="domain" description="Major facilitator superfamily (MFS) profile" evidence="8">
    <location>
        <begin position="58"/>
        <end position="476"/>
    </location>
</feature>
<evidence type="ECO:0000256" key="1">
    <source>
        <dbReference type="ARBA" id="ARBA00004141"/>
    </source>
</evidence>
<dbReference type="FunFam" id="1.20.1250.20:FF:000057">
    <property type="entry name" value="MFS general substrate transporter"/>
    <property type="match status" value="1"/>
</dbReference>
<feature type="transmembrane region" description="Helical" evidence="7">
    <location>
        <begin position="330"/>
        <end position="347"/>
    </location>
</feature>
<dbReference type="InterPro" id="IPR036259">
    <property type="entry name" value="MFS_trans_sf"/>
</dbReference>
<name>A0A8K0X1M7_9PEZI</name>
<evidence type="ECO:0000256" key="7">
    <source>
        <dbReference type="SAM" id="Phobius"/>
    </source>
</evidence>
<dbReference type="OrthoDB" id="2250022at2759"/>
<comment type="subcellular location">
    <subcellularLocation>
        <location evidence="1">Membrane</location>
        <topology evidence="1">Multi-pass membrane protein</topology>
    </subcellularLocation>
</comment>
<dbReference type="FunFam" id="1.20.1250.20:FF:000013">
    <property type="entry name" value="MFS general substrate transporter"/>
    <property type="match status" value="1"/>
</dbReference>
<feature type="region of interest" description="Disordered" evidence="6">
    <location>
        <begin position="1"/>
        <end position="30"/>
    </location>
</feature>
<dbReference type="SUPFAM" id="SSF103473">
    <property type="entry name" value="MFS general substrate transporter"/>
    <property type="match status" value="1"/>
</dbReference>
<protein>
    <submittedName>
        <fullName evidence="9">MFS transporter</fullName>
    </submittedName>
</protein>
<feature type="transmembrane region" description="Helical" evidence="7">
    <location>
        <begin position="418"/>
        <end position="439"/>
    </location>
</feature>
<evidence type="ECO:0000313" key="10">
    <source>
        <dbReference type="Proteomes" id="UP000813385"/>
    </source>
</evidence>
<feature type="transmembrane region" description="Helical" evidence="7">
    <location>
        <begin position="124"/>
        <end position="144"/>
    </location>
</feature>
<proteinExistence type="predicted"/>
<dbReference type="PROSITE" id="PS50850">
    <property type="entry name" value="MFS"/>
    <property type="match status" value="1"/>
</dbReference>
<comment type="caution">
    <text evidence="9">The sequence shown here is derived from an EMBL/GenBank/DDBJ whole genome shotgun (WGS) entry which is preliminary data.</text>
</comment>
<dbReference type="InterPro" id="IPR020846">
    <property type="entry name" value="MFS_dom"/>
</dbReference>
<evidence type="ECO:0000256" key="3">
    <source>
        <dbReference type="ARBA" id="ARBA00022692"/>
    </source>
</evidence>
<dbReference type="PANTHER" id="PTHR43791">
    <property type="entry name" value="PERMEASE-RELATED"/>
    <property type="match status" value="1"/>
</dbReference>
<keyword evidence="3 7" id="KW-0812">Transmembrane</keyword>
<dbReference type="GO" id="GO:0022857">
    <property type="term" value="F:transmembrane transporter activity"/>
    <property type="evidence" value="ECO:0007669"/>
    <property type="project" value="InterPro"/>
</dbReference>
<reference evidence="9" key="1">
    <citation type="journal article" date="2021" name="Nat. Commun.">
        <title>Genetic determinants of endophytism in the Arabidopsis root mycobiome.</title>
        <authorList>
            <person name="Mesny F."/>
            <person name="Miyauchi S."/>
            <person name="Thiergart T."/>
            <person name="Pickel B."/>
            <person name="Atanasova L."/>
            <person name="Karlsson M."/>
            <person name="Huettel B."/>
            <person name="Barry K.W."/>
            <person name="Haridas S."/>
            <person name="Chen C."/>
            <person name="Bauer D."/>
            <person name="Andreopoulos W."/>
            <person name="Pangilinan J."/>
            <person name="LaButti K."/>
            <person name="Riley R."/>
            <person name="Lipzen A."/>
            <person name="Clum A."/>
            <person name="Drula E."/>
            <person name="Henrissat B."/>
            <person name="Kohler A."/>
            <person name="Grigoriev I.V."/>
            <person name="Martin F.M."/>
            <person name="Hacquard S."/>
        </authorList>
    </citation>
    <scope>NUCLEOTIDE SEQUENCE</scope>
    <source>
        <strain evidence="9">MPI-CAGE-AT-0016</strain>
    </source>
</reference>
<feature type="transmembrane region" description="Helical" evidence="7">
    <location>
        <begin position="385"/>
        <end position="406"/>
    </location>
</feature>
<keyword evidence="2" id="KW-0813">Transport</keyword>
<evidence type="ECO:0000259" key="8">
    <source>
        <dbReference type="PROSITE" id="PS50850"/>
    </source>
</evidence>
<dbReference type="AlphaFoldDB" id="A0A8K0X1M7"/>
<sequence>MASNSANVKLPIEHTEDPSGADHTLEKPPPALDPIAALNDPDWKAKEKKLVRTLDMTLLPMLWILYLFNYLDRTSIAQARLNSFEQDLGLVGSQFNIAVSVLTAGYMAAQLPSNMLITRIRPSLYLPGAAIIWSFVSAATAAATGFGSLVGIRVCLGIVEAPLYPGAVYVMSCWYTRSELALRFAVLYTGLVLAMAVSGLIAAGVFAGLDGVNGLAGWQWLFILEGALGCLFAIMALFVLPDYPDSKTGSTRWSMTEDLRRLAAARMEADRVSEPQSTRSVWGGLRLSLTDYKTYLFMLFNLGITASYGFNNFFPSIVQGFNMGSRTTTLLLTAPPYVLGAIASLFVCHSSDKRKERGYHIIAGVAVAIIGFIVSASSLQQAARYTAAFLYIGGLFSVNPLVFAWVMSTLSKTPEKRAASAAIVNVFGHCGNIMSPYFFPSSDAPRYLMAMLIMLGMAVLTIIMALSTKFVLVRENKKLRVESEERGVIYNPYTL</sequence>
<dbReference type="Proteomes" id="UP000813385">
    <property type="component" value="Unassembled WGS sequence"/>
</dbReference>
<feature type="transmembrane region" description="Helical" evidence="7">
    <location>
        <begin position="294"/>
        <end position="310"/>
    </location>
</feature>
<dbReference type="Pfam" id="PF07690">
    <property type="entry name" value="MFS_1"/>
    <property type="match status" value="1"/>
</dbReference>
<accession>A0A8K0X1M7</accession>
<feature type="transmembrane region" description="Helical" evidence="7">
    <location>
        <begin position="150"/>
        <end position="172"/>
    </location>
</feature>
<dbReference type="Gene3D" id="1.20.1250.20">
    <property type="entry name" value="MFS general substrate transporter like domains"/>
    <property type="match status" value="2"/>
</dbReference>
<dbReference type="PANTHER" id="PTHR43791:SF62">
    <property type="entry name" value="MAJOR FACILITATOR SUPERFAMILY (MFS) PROFILE DOMAIN-CONTAINING PROTEIN"/>
    <property type="match status" value="1"/>
</dbReference>
<organism evidence="9 10">
    <name type="scientific">Plectosphaerella cucumerina</name>
    <dbReference type="NCBI Taxonomy" id="40658"/>
    <lineage>
        <taxon>Eukaryota</taxon>
        <taxon>Fungi</taxon>
        <taxon>Dikarya</taxon>
        <taxon>Ascomycota</taxon>
        <taxon>Pezizomycotina</taxon>
        <taxon>Sordariomycetes</taxon>
        <taxon>Hypocreomycetidae</taxon>
        <taxon>Glomerellales</taxon>
        <taxon>Plectosphaerellaceae</taxon>
        <taxon>Plectosphaerella</taxon>
    </lineage>
</organism>
<gene>
    <name evidence="9" type="ORF">B0T11DRAFT_109102</name>
</gene>
<dbReference type="GO" id="GO:0016020">
    <property type="term" value="C:membrane"/>
    <property type="evidence" value="ECO:0007669"/>
    <property type="project" value="UniProtKB-SubCell"/>
</dbReference>
<evidence type="ECO:0000256" key="2">
    <source>
        <dbReference type="ARBA" id="ARBA00022448"/>
    </source>
</evidence>
<dbReference type="InterPro" id="IPR011701">
    <property type="entry name" value="MFS"/>
</dbReference>
<feature type="transmembrane region" description="Helical" evidence="7">
    <location>
        <begin position="218"/>
        <end position="240"/>
    </location>
</feature>